<dbReference type="Proteomes" id="UP001519295">
    <property type="component" value="Unassembled WGS sequence"/>
</dbReference>
<proteinExistence type="predicted"/>
<comment type="caution">
    <text evidence="1">The sequence shown here is derived from an EMBL/GenBank/DDBJ whole genome shotgun (WGS) entry which is preliminary data.</text>
</comment>
<protein>
    <submittedName>
        <fullName evidence="1">Nucleoid-associated protein YgaU</fullName>
    </submittedName>
</protein>
<dbReference type="EMBL" id="JAGINU010000001">
    <property type="protein sequence ID" value="MBP2369765.1"/>
    <property type="molecule type" value="Genomic_DNA"/>
</dbReference>
<gene>
    <name evidence="1" type="ORF">JOF36_005461</name>
</gene>
<dbReference type="RefSeq" id="WP_210032255.1">
    <property type="nucleotide sequence ID" value="NZ_JAGINU010000001.1"/>
</dbReference>
<evidence type="ECO:0000313" key="1">
    <source>
        <dbReference type="EMBL" id="MBP2369765.1"/>
    </source>
</evidence>
<name>A0ABS4W0P0_9PSEU</name>
<sequence>MQTTFRTPSRALERYPTWIGSPELRRAPAAPAAPARAADDRLGHPTAVGRYVCAGVVGRGRR</sequence>
<reference evidence="1 2" key="1">
    <citation type="submission" date="2021-03" db="EMBL/GenBank/DDBJ databases">
        <title>Sequencing the genomes of 1000 actinobacteria strains.</title>
        <authorList>
            <person name="Klenk H.-P."/>
        </authorList>
    </citation>
    <scope>NUCLEOTIDE SEQUENCE [LARGE SCALE GENOMIC DNA]</scope>
    <source>
        <strain evidence="1 2">DSM 45256</strain>
    </source>
</reference>
<evidence type="ECO:0000313" key="2">
    <source>
        <dbReference type="Proteomes" id="UP001519295"/>
    </source>
</evidence>
<accession>A0ABS4W0P0</accession>
<organism evidence="1 2">
    <name type="scientific">Pseudonocardia parietis</name>
    <dbReference type="NCBI Taxonomy" id="570936"/>
    <lineage>
        <taxon>Bacteria</taxon>
        <taxon>Bacillati</taxon>
        <taxon>Actinomycetota</taxon>
        <taxon>Actinomycetes</taxon>
        <taxon>Pseudonocardiales</taxon>
        <taxon>Pseudonocardiaceae</taxon>
        <taxon>Pseudonocardia</taxon>
    </lineage>
</organism>
<keyword evidence="2" id="KW-1185">Reference proteome</keyword>